<evidence type="ECO:0000313" key="13">
    <source>
        <dbReference type="EMBL" id="SDC71542.1"/>
    </source>
</evidence>
<feature type="domain" description="Lipoyl-binding" evidence="11">
    <location>
        <begin position="1"/>
        <end position="73"/>
    </location>
</feature>
<dbReference type="InterPro" id="IPR036625">
    <property type="entry name" value="E3-bd_dom_sf"/>
</dbReference>
<dbReference type="EMBL" id="FMYO01000011">
    <property type="protein sequence ID" value="SDC71542.1"/>
    <property type="molecule type" value="Genomic_DNA"/>
</dbReference>
<evidence type="ECO:0000259" key="11">
    <source>
        <dbReference type="PROSITE" id="PS50968"/>
    </source>
</evidence>
<dbReference type="GO" id="GO:0006086">
    <property type="term" value="P:pyruvate decarboxylation to acetyl-CoA"/>
    <property type="evidence" value="ECO:0007669"/>
    <property type="project" value="TreeGrafter"/>
</dbReference>
<feature type="domain" description="Lipoyl-binding" evidence="11">
    <location>
        <begin position="129"/>
        <end position="202"/>
    </location>
</feature>
<keyword evidence="4 9" id="KW-0808">Transferase</keyword>
<evidence type="ECO:0000256" key="4">
    <source>
        <dbReference type="ARBA" id="ARBA00022679"/>
    </source>
</evidence>
<dbReference type="InterPro" id="IPR003016">
    <property type="entry name" value="2-oxoA_DH_lipoyl-BS"/>
</dbReference>
<feature type="domain" description="Lipoyl-binding" evidence="11">
    <location>
        <begin position="247"/>
        <end position="320"/>
    </location>
</feature>
<accession>A0A1G6NUD6</accession>
<dbReference type="Pfam" id="PF02817">
    <property type="entry name" value="E3_binding"/>
    <property type="match status" value="1"/>
</dbReference>
<keyword evidence="5 9" id="KW-0450">Lipoyl</keyword>
<evidence type="ECO:0000259" key="12">
    <source>
        <dbReference type="PROSITE" id="PS51826"/>
    </source>
</evidence>
<dbReference type="InterPro" id="IPR004167">
    <property type="entry name" value="PSBD"/>
</dbReference>
<dbReference type="PANTHER" id="PTHR43178">
    <property type="entry name" value="DIHYDROLIPOAMIDE ACETYLTRANSFERASE COMPONENT OF PYRUVATE DEHYDROGENASE COMPLEX"/>
    <property type="match status" value="1"/>
</dbReference>
<comment type="function">
    <text evidence="7">The pyruvate dehydrogenase complex catalyzes the overall conversion of pyruvate to acetyl-CoA and CO(2). It contains multiple copies of three enzymatic components: pyruvate dehydrogenase (E1), dihydrolipoamide acetyltransferase (E2) and lipoamide dehydrogenase (E3).</text>
</comment>
<dbReference type="SUPFAM" id="SSF52777">
    <property type="entry name" value="CoA-dependent acyltransferases"/>
    <property type="match status" value="1"/>
</dbReference>
<dbReference type="GO" id="GO:0004742">
    <property type="term" value="F:dihydrolipoyllysine-residue acetyltransferase activity"/>
    <property type="evidence" value="ECO:0007669"/>
    <property type="project" value="UniProtKB-EC"/>
</dbReference>
<evidence type="ECO:0000256" key="6">
    <source>
        <dbReference type="ARBA" id="ARBA00023315"/>
    </source>
</evidence>
<dbReference type="AlphaFoldDB" id="A0A1G6NUD6"/>
<evidence type="ECO:0000313" key="14">
    <source>
        <dbReference type="Proteomes" id="UP000243468"/>
    </source>
</evidence>
<evidence type="ECO:0000256" key="9">
    <source>
        <dbReference type="RuleBase" id="RU003423"/>
    </source>
</evidence>
<keyword evidence="14" id="KW-1185">Reference proteome</keyword>
<dbReference type="OrthoDB" id="9805770at2"/>
<dbReference type="STRING" id="1226327.SAMN05421732_11164"/>
<feature type="domain" description="Peripheral subunit-binding (PSBD)" evidence="12">
    <location>
        <begin position="379"/>
        <end position="416"/>
    </location>
</feature>
<keyword evidence="13" id="KW-0670">Pyruvate</keyword>
<dbReference type="GO" id="GO:0031405">
    <property type="term" value="F:lipoic acid binding"/>
    <property type="evidence" value="ECO:0007669"/>
    <property type="project" value="TreeGrafter"/>
</dbReference>
<dbReference type="PROSITE" id="PS51826">
    <property type="entry name" value="PSBD"/>
    <property type="match status" value="1"/>
</dbReference>
<dbReference type="CDD" id="cd06849">
    <property type="entry name" value="lipoyl_domain"/>
    <property type="match status" value="3"/>
</dbReference>
<dbReference type="InterPro" id="IPR050743">
    <property type="entry name" value="2-oxoacid_DH_E2_comp"/>
</dbReference>
<dbReference type="EC" id="2.3.1.-" evidence="9"/>
<dbReference type="Gene3D" id="2.40.50.100">
    <property type="match status" value="3"/>
</dbReference>
<name>A0A1G6NUD6_9GAMM</name>
<dbReference type="SUPFAM" id="SSF47005">
    <property type="entry name" value="Peripheral subunit-binding domain of 2-oxo acid dehydrogenase complex"/>
    <property type="match status" value="1"/>
</dbReference>
<reference evidence="14" key="1">
    <citation type="submission" date="2016-09" db="EMBL/GenBank/DDBJ databases">
        <authorList>
            <person name="Varghese N."/>
            <person name="Submissions S."/>
        </authorList>
    </citation>
    <scope>NUCLEOTIDE SEQUENCE [LARGE SCALE GENOMIC DNA]</scope>
    <source>
        <strain evidence="14">ANC 4667</strain>
    </source>
</reference>
<organism evidence="13 14">
    <name type="scientific">Acinetobacter kookii</name>
    <dbReference type="NCBI Taxonomy" id="1226327"/>
    <lineage>
        <taxon>Bacteria</taxon>
        <taxon>Pseudomonadati</taxon>
        <taxon>Pseudomonadota</taxon>
        <taxon>Gammaproteobacteria</taxon>
        <taxon>Moraxellales</taxon>
        <taxon>Moraxellaceae</taxon>
        <taxon>Acinetobacter</taxon>
    </lineage>
</organism>
<sequence>MQIKTPDIGVDKAIVAEILVKVGDSVAVDDSLVLLESDKASVEVPSTSAGIVKSITVAVGDVVSEGSVLIELEAEEGSTGATEVQEADASQKTSENTPTSLPDQEIMQELASHQPAAAAAKNPAGSASVVEVQVPDIGVEKALVGEILVQVGDEITVDQSIVVVESDKATVEVPSTVAGTVESVEVQAGDTVKEGVVLLKVKTASSAAEAAPSTVSTTTPATETAAVNAPKTETSVQAPVASVPGGEVEIAVPDLGVDKAVVAEILVQVGDTVEADQSIIVVESDKATVEVPSSSAGVIKAIHVQMGQNVSQGMALVSIEAKRQAAAVVQPAKVEAAPAAKAAPAPAAAPQAATSVEQAPVQSADKLSKEQNAANAKVYAGPAVRKLARELGVVLAEVKASGAHDRLMKEDVFAYVKTRLTAPQAAPVAQTVAQVPGLPALPDFSAFGGGEVKAMTRLQQVSVPQLSLNNYIPQVTQFDLADITELEAWRGDLKAKFKQEGISLTILAFIAKAVAHLLKEEPYFAGHLADDQKSVLLRNEIHMGIAVATPDGLTVPVLRNPDQKSIKQIAVELGELSKKARDKKLSPKDLQGANFTITSLGSIGGTAFTPLVNWPQVAILGISPATMQPVWNGTGFDPKLMLPLSLSYDHRVINGADAARFTHKLTKLLSDIRSLLL</sequence>
<keyword evidence="6 9" id="KW-0012">Acyltransferase</keyword>
<feature type="region of interest" description="Disordered" evidence="10">
    <location>
        <begin position="75"/>
        <end position="100"/>
    </location>
</feature>
<dbReference type="GO" id="GO:0005737">
    <property type="term" value="C:cytoplasm"/>
    <property type="evidence" value="ECO:0007669"/>
    <property type="project" value="TreeGrafter"/>
</dbReference>
<dbReference type="RefSeq" id="WP_092820520.1">
    <property type="nucleotide sequence ID" value="NZ_BAABKJ010000013.1"/>
</dbReference>
<evidence type="ECO:0000256" key="5">
    <source>
        <dbReference type="ARBA" id="ARBA00022823"/>
    </source>
</evidence>
<comment type="cofactor">
    <cofactor evidence="1 9">
        <name>(R)-lipoate</name>
        <dbReference type="ChEBI" id="CHEBI:83088"/>
    </cofactor>
</comment>
<dbReference type="Proteomes" id="UP000243468">
    <property type="component" value="Unassembled WGS sequence"/>
</dbReference>
<dbReference type="SUPFAM" id="SSF51230">
    <property type="entry name" value="Single hybrid motif"/>
    <property type="match status" value="3"/>
</dbReference>
<dbReference type="PANTHER" id="PTHR43178:SF2">
    <property type="entry name" value="DIHYDROLIPOYLLYSINE-RESIDUE ACETYLTRANSFERASE COMPONENT OF PYRUVATE DEHYDROGENASE COMPLEX"/>
    <property type="match status" value="1"/>
</dbReference>
<evidence type="ECO:0000256" key="2">
    <source>
        <dbReference type="ARBA" id="ARBA00007317"/>
    </source>
</evidence>
<evidence type="ECO:0000256" key="3">
    <source>
        <dbReference type="ARBA" id="ARBA00011484"/>
    </source>
</evidence>
<dbReference type="FunFam" id="3.30.559.10:FF:000004">
    <property type="entry name" value="Acetyltransferase component of pyruvate dehydrogenase complex"/>
    <property type="match status" value="1"/>
</dbReference>
<dbReference type="PROSITE" id="PS00189">
    <property type="entry name" value="LIPOYL"/>
    <property type="match status" value="3"/>
</dbReference>
<comment type="similarity">
    <text evidence="2 9">Belongs to the 2-oxoacid dehydrogenase family.</text>
</comment>
<dbReference type="InterPro" id="IPR001078">
    <property type="entry name" value="2-oxoacid_DH_actylTfrase"/>
</dbReference>
<protein>
    <recommendedName>
        <fullName evidence="9">Dihydrolipoamide acetyltransferase component of pyruvate dehydrogenase complex</fullName>
        <ecNumber evidence="9">2.3.1.-</ecNumber>
    </recommendedName>
</protein>
<dbReference type="InterPro" id="IPR000089">
    <property type="entry name" value="Biotin_lipoyl"/>
</dbReference>
<dbReference type="InterPro" id="IPR023213">
    <property type="entry name" value="CAT-like_dom_sf"/>
</dbReference>
<evidence type="ECO:0000256" key="10">
    <source>
        <dbReference type="SAM" id="MobiDB-lite"/>
    </source>
</evidence>
<dbReference type="Pfam" id="PF00364">
    <property type="entry name" value="Biotin_lipoyl"/>
    <property type="match status" value="3"/>
</dbReference>
<dbReference type="Gene3D" id="4.10.320.10">
    <property type="entry name" value="E3-binding domain"/>
    <property type="match status" value="1"/>
</dbReference>
<evidence type="ECO:0000256" key="1">
    <source>
        <dbReference type="ARBA" id="ARBA00001938"/>
    </source>
</evidence>
<dbReference type="Pfam" id="PF00198">
    <property type="entry name" value="2-oxoacid_dh"/>
    <property type="match status" value="1"/>
</dbReference>
<dbReference type="InterPro" id="IPR011053">
    <property type="entry name" value="Single_hybrid_motif"/>
</dbReference>
<dbReference type="PROSITE" id="PS50968">
    <property type="entry name" value="BIOTINYL_LIPOYL"/>
    <property type="match status" value="3"/>
</dbReference>
<gene>
    <name evidence="13" type="ORF">SAMN05421732_11164</name>
</gene>
<comment type="subunit">
    <text evidence="3">Forms a 24-polypeptide structural core with octahedral symmetry.</text>
</comment>
<dbReference type="Gene3D" id="3.30.559.10">
    <property type="entry name" value="Chloramphenicol acetyltransferase-like domain"/>
    <property type="match status" value="1"/>
</dbReference>
<evidence type="ECO:0000256" key="8">
    <source>
        <dbReference type="ARBA" id="ARBA00048370"/>
    </source>
</evidence>
<evidence type="ECO:0000256" key="7">
    <source>
        <dbReference type="ARBA" id="ARBA00025211"/>
    </source>
</evidence>
<feature type="compositionally biased region" description="Polar residues" evidence="10">
    <location>
        <begin position="88"/>
        <end position="100"/>
    </location>
</feature>
<comment type="catalytic activity">
    <reaction evidence="8">
        <text>N(6)-[(R)-dihydrolipoyl]-L-lysyl-[protein] + acetyl-CoA = N(6)-[(R)-S(8)-acetyldihydrolipoyl]-L-lysyl-[protein] + CoA</text>
        <dbReference type="Rhea" id="RHEA:17017"/>
        <dbReference type="Rhea" id="RHEA-COMP:10475"/>
        <dbReference type="Rhea" id="RHEA-COMP:10478"/>
        <dbReference type="ChEBI" id="CHEBI:57287"/>
        <dbReference type="ChEBI" id="CHEBI:57288"/>
        <dbReference type="ChEBI" id="CHEBI:83100"/>
        <dbReference type="ChEBI" id="CHEBI:83111"/>
        <dbReference type="EC" id="2.3.1.12"/>
    </reaction>
</comment>
<proteinExistence type="inferred from homology"/>